<evidence type="ECO:0000313" key="4">
    <source>
        <dbReference type="Proteomes" id="UP001298681"/>
    </source>
</evidence>
<keyword evidence="2" id="KW-1133">Transmembrane helix</keyword>
<reference evidence="3 4" key="1">
    <citation type="submission" date="2022-01" db="EMBL/GenBank/DDBJ databases">
        <title>Collection of gut derived symbiotic bacterial strains cultured from healthy donors.</title>
        <authorList>
            <person name="Lin H."/>
            <person name="Kohout C."/>
            <person name="Waligurski E."/>
            <person name="Pamer E.G."/>
        </authorList>
    </citation>
    <scope>NUCLEOTIDE SEQUENCE [LARGE SCALE GENOMIC DNA]</scope>
    <source>
        <strain evidence="3 4">DFI.7.58</strain>
    </source>
</reference>
<evidence type="ECO:0000313" key="3">
    <source>
        <dbReference type="EMBL" id="MCG4611604.1"/>
    </source>
</evidence>
<sequence>MNNQLENRKNRARKHPKAETAQEKNTEQEKAPAAGKRRKEKIADFTADYRDAFAERPTVSSTEDDATEIDDFYPDADEDDALLTKWALEEEEAEIPSLPERPARKKGRRRYGVVVGSLVLLLALVGVVFIAGTIGNRIYTTVTDDSQLRAYDTFLTPVVMQDPAPFESIEEANEDFILNASLWKTITANNGTNYTEYDEAGRALVPLGDVVDACRALFGPDCQLQPKTPAEETFFEYDSVQNEFHVALYSSDSSYTPYTESERRSGGKVYLRVGYVSPSDEWRNQTSSTLEGPTPTKYMEYELTQDPSTQEYYISAIRSLEEEQ</sequence>
<keyword evidence="2" id="KW-0472">Membrane</keyword>
<keyword evidence="2" id="KW-0812">Transmembrane</keyword>
<dbReference type="Proteomes" id="UP001298681">
    <property type="component" value="Unassembled WGS sequence"/>
</dbReference>
<accession>A0ABS9MLA6</accession>
<organism evidence="3 4">
    <name type="scientific">Anaeromassilibacillus senegalensis</name>
    <dbReference type="NCBI Taxonomy" id="1673717"/>
    <lineage>
        <taxon>Bacteria</taxon>
        <taxon>Bacillati</taxon>
        <taxon>Bacillota</taxon>
        <taxon>Clostridia</taxon>
        <taxon>Eubacteriales</taxon>
        <taxon>Acutalibacteraceae</taxon>
        <taxon>Anaeromassilibacillus</taxon>
    </lineage>
</organism>
<feature type="region of interest" description="Disordered" evidence="1">
    <location>
        <begin position="1"/>
        <end position="42"/>
    </location>
</feature>
<dbReference type="EMBL" id="JAKNHQ010000019">
    <property type="protein sequence ID" value="MCG4611604.1"/>
    <property type="molecule type" value="Genomic_DNA"/>
</dbReference>
<keyword evidence="4" id="KW-1185">Reference proteome</keyword>
<comment type="caution">
    <text evidence="3">The sequence shown here is derived from an EMBL/GenBank/DDBJ whole genome shotgun (WGS) entry which is preliminary data.</text>
</comment>
<name>A0ABS9MLA6_9FIRM</name>
<dbReference type="RefSeq" id="WP_087234361.1">
    <property type="nucleotide sequence ID" value="NZ_JAKNHQ010000019.1"/>
</dbReference>
<evidence type="ECO:0000256" key="2">
    <source>
        <dbReference type="SAM" id="Phobius"/>
    </source>
</evidence>
<gene>
    <name evidence="3" type="ORF">L0P57_11780</name>
</gene>
<proteinExistence type="predicted"/>
<evidence type="ECO:0000256" key="1">
    <source>
        <dbReference type="SAM" id="MobiDB-lite"/>
    </source>
</evidence>
<feature type="transmembrane region" description="Helical" evidence="2">
    <location>
        <begin position="111"/>
        <end position="134"/>
    </location>
</feature>
<protein>
    <submittedName>
        <fullName evidence="3">Uncharacterized protein</fullName>
    </submittedName>
</protein>
<feature type="compositionally biased region" description="Basic and acidic residues" evidence="1">
    <location>
        <begin position="17"/>
        <end position="30"/>
    </location>
</feature>